<proteinExistence type="predicted"/>
<evidence type="ECO:0000313" key="1">
    <source>
        <dbReference type="EMBL" id="CAB4261952.1"/>
    </source>
</evidence>
<accession>A0A6J5TEV5</accession>
<protein>
    <submittedName>
        <fullName evidence="1">Uncharacterized protein</fullName>
    </submittedName>
</protein>
<dbReference type="EMBL" id="CAEKDK010000001">
    <property type="protein sequence ID" value="CAB4261952.1"/>
    <property type="molecule type" value="Genomic_DNA"/>
</dbReference>
<evidence type="ECO:0000313" key="2">
    <source>
        <dbReference type="Proteomes" id="UP000507222"/>
    </source>
</evidence>
<reference evidence="1 2" key="1">
    <citation type="submission" date="2020-05" db="EMBL/GenBank/DDBJ databases">
        <authorList>
            <person name="Campoy J."/>
            <person name="Schneeberger K."/>
            <person name="Spophaly S."/>
        </authorList>
    </citation>
    <scope>NUCLEOTIDE SEQUENCE [LARGE SCALE GENOMIC DNA]</scope>
    <source>
        <strain evidence="1">PruArmRojPasFocal</strain>
    </source>
</reference>
<name>A0A6J5TEV5_PRUAR</name>
<dbReference type="Proteomes" id="UP000507222">
    <property type="component" value="Unassembled WGS sequence"/>
</dbReference>
<organism evidence="1 2">
    <name type="scientific">Prunus armeniaca</name>
    <name type="common">Apricot</name>
    <name type="synonym">Armeniaca vulgaris</name>
    <dbReference type="NCBI Taxonomy" id="36596"/>
    <lineage>
        <taxon>Eukaryota</taxon>
        <taxon>Viridiplantae</taxon>
        <taxon>Streptophyta</taxon>
        <taxon>Embryophyta</taxon>
        <taxon>Tracheophyta</taxon>
        <taxon>Spermatophyta</taxon>
        <taxon>Magnoliopsida</taxon>
        <taxon>eudicotyledons</taxon>
        <taxon>Gunneridae</taxon>
        <taxon>Pentapetalae</taxon>
        <taxon>rosids</taxon>
        <taxon>fabids</taxon>
        <taxon>Rosales</taxon>
        <taxon>Rosaceae</taxon>
        <taxon>Amygdaloideae</taxon>
        <taxon>Amygdaleae</taxon>
        <taxon>Prunus</taxon>
    </lineage>
</organism>
<sequence>MLDVVQGYPILLRPPYAMNSATFFQKMFSGGKCFETIMVIGVGHITAVKFSAVEVHAKSKFILLIGAKKMLTKKIIWSFGSTLNQKLPVLEIVNKTDEVLSPGDWMRIKAANLTNKG</sequence>
<gene>
    <name evidence="1" type="ORF">CURHAP_LOCUS959</name>
</gene>
<dbReference type="AlphaFoldDB" id="A0A6J5TEV5"/>